<protein>
    <submittedName>
        <fullName evidence="1">Uncharacterized protein</fullName>
    </submittedName>
</protein>
<evidence type="ECO:0000313" key="1">
    <source>
        <dbReference type="EMBL" id="PJZ83257.1"/>
    </source>
</evidence>
<comment type="caution">
    <text evidence="1">The sequence shown here is derived from an EMBL/GenBank/DDBJ whole genome shotgun (WGS) entry which is preliminary data.</text>
</comment>
<dbReference type="Proteomes" id="UP000232145">
    <property type="component" value="Unassembled WGS sequence"/>
</dbReference>
<proteinExistence type="predicted"/>
<reference evidence="1 2" key="1">
    <citation type="submission" date="2017-07" db="EMBL/GenBank/DDBJ databases">
        <title>Leptospira spp. isolated from tropical soils.</title>
        <authorList>
            <person name="Thibeaux R."/>
            <person name="Iraola G."/>
            <person name="Ferres I."/>
            <person name="Bierque E."/>
            <person name="Girault D."/>
            <person name="Soupe-Gilbert M.-E."/>
            <person name="Picardeau M."/>
            <person name="Goarant C."/>
        </authorList>
    </citation>
    <scope>NUCLEOTIDE SEQUENCE [LARGE SCALE GENOMIC DNA]</scope>
    <source>
        <strain evidence="1 2">FH2-B-A1</strain>
    </source>
</reference>
<dbReference type="AlphaFoldDB" id="A0A2N0AG33"/>
<keyword evidence="2" id="KW-1185">Reference proteome</keyword>
<evidence type="ECO:0000313" key="2">
    <source>
        <dbReference type="Proteomes" id="UP000232145"/>
    </source>
</evidence>
<accession>A0A2N0AG33</accession>
<sequence length="65" mass="7374">MLQQKIFDSRGGWAITPVLCCKTDQTQSFQVPNGWSPSGKMQSLGKIPLILNWIHLFLTPLKVKF</sequence>
<dbReference type="EMBL" id="NPDX01000006">
    <property type="protein sequence ID" value="PJZ83257.1"/>
    <property type="molecule type" value="Genomic_DNA"/>
</dbReference>
<organism evidence="1 2">
    <name type="scientific">Leptospira harrisiae</name>
    <dbReference type="NCBI Taxonomy" id="2023189"/>
    <lineage>
        <taxon>Bacteria</taxon>
        <taxon>Pseudomonadati</taxon>
        <taxon>Spirochaetota</taxon>
        <taxon>Spirochaetia</taxon>
        <taxon>Leptospirales</taxon>
        <taxon>Leptospiraceae</taxon>
        <taxon>Leptospira</taxon>
    </lineage>
</organism>
<gene>
    <name evidence="1" type="ORF">CH364_16375</name>
</gene>
<name>A0A2N0AG33_9LEPT</name>